<name>A0A059Y7I4_MYCBV</name>
<accession>A0A059Y7I4</accession>
<feature type="transmembrane region" description="Helical" evidence="7">
    <location>
        <begin position="361"/>
        <end position="381"/>
    </location>
</feature>
<reference evidence="8 9" key="1">
    <citation type="submission" date="2013-04" db="EMBL/GenBank/DDBJ databases">
        <authorList>
            <person name="Lin L."/>
            <person name="Zeng Z."/>
            <person name="Xie J."/>
            <person name="Luo L."/>
            <person name="Yang Z."/>
            <person name="Liang W."/>
            <person name="Lin H."/>
            <person name="Dong C."/>
            <person name="Sun Y."/>
        </authorList>
    </citation>
    <scope>NUCLEOTIDE SEQUENCE [LARGE SCALE GENOMIC DNA]</scope>
    <source>
        <strain evidence="8 9">CQ-W70</strain>
    </source>
</reference>
<keyword evidence="3 7" id="KW-0812">Transmembrane</keyword>
<feature type="transmembrane region" description="Helical" evidence="7">
    <location>
        <begin position="43"/>
        <end position="64"/>
    </location>
</feature>
<feature type="transmembrane region" description="Helical" evidence="7">
    <location>
        <begin position="316"/>
        <end position="340"/>
    </location>
</feature>
<dbReference type="EMBL" id="CP005933">
    <property type="protein sequence ID" value="AIA33611.1"/>
    <property type="molecule type" value="Genomic_DNA"/>
</dbReference>
<dbReference type="PANTHER" id="PTHR47089">
    <property type="entry name" value="ABC TRANSPORTER, PERMEASE PROTEIN"/>
    <property type="match status" value="1"/>
</dbReference>
<dbReference type="RefSeq" id="WP_013954498.1">
    <property type="nucleotide sequence ID" value="NZ_CP005933.1"/>
</dbReference>
<proteinExistence type="predicted"/>
<feature type="transmembrane region" description="Helical" evidence="7">
    <location>
        <begin position="142"/>
        <end position="162"/>
    </location>
</feature>
<keyword evidence="5 7" id="KW-0472">Membrane</keyword>
<dbReference type="Pfam" id="PF02653">
    <property type="entry name" value="BPD_transp_2"/>
    <property type="match status" value="1"/>
</dbReference>
<evidence type="ECO:0000256" key="6">
    <source>
        <dbReference type="SAM" id="Coils"/>
    </source>
</evidence>
<evidence type="ECO:0000256" key="5">
    <source>
        <dbReference type="ARBA" id="ARBA00023136"/>
    </source>
</evidence>
<evidence type="ECO:0000313" key="9">
    <source>
        <dbReference type="Proteomes" id="UP000027182"/>
    </source>
</evidence>
<dbReference type="GO" id="GO:0022857">
    <property type="term" value="F:transmembrane transporter activity"/>
    <property type="evidence" value="ECO:0007669"/>
    <property type="project" value="InterPro"/>
</dbReference>
<dbReference type="AlphaFoldDB" id="A0A059Y7I4"/>
<evidence type="ECO:0000256" key="1">
    <source>
        <dbReference type="ARBA" id="ARBA00004651"/>
    </source>
</evidence>
<dbReference type="Proteomes" id="UP000027182">
    <property type="component" value="Chromosome"/>
</dbReference>
<feature type="transmembrane region" description="Helical" evidence="7">
    <location>
        <begin position="273"/>
        <end position="296"/>
    </location>
</feature>
<gene>
    <name evidence="8" type="ORF">K668_00095</name>
</gene>
<keyword evidence="4 7" id="KW-1133">Transmembrane helix</keyword>
<comment type="subcellular location">
    <subcellularLocation>
        <location evidence="1">Cell membrane</location>
        <topology evidence="1">Multi-pass membrane protein</topology>
    </subcellularLocation>
</comment>
<dbReference type="PATRIC" id="fig|1316930.3.peg.19"/>
<evidence type="ECO:0000256" key="7">
    <source>
        <dbReference type="SAM" id="Phobius"/>
    </source>
</evidence>
<feature type="transmembrane region" description="Helical" evidence="7">
    <location>
        <begin position="109"/>
        <end position="126"/>
    </location>
</feature>
<protein>
    <submittedName>
        <fullName evidence="8">Sugar ABC transporter permease</fullName>
    </submittedName>
</protein>
<evidence type="ECO:0000256" key="3">
    <source>
        <dbReference type="ARBA" id="ARBA00022692"/>
    </source>
</evidence>
<keyword evidence="2" id="KW-1003">Cell membrane</keyword>
<dbReference type="GO" id="GO:0005886">
    <property type="term" value="C:plasma membrane"/>
    <property type="evidence" value="ECO:0007669"/>
    <property type="project" value="UniProtKB-SubCell"/>
</dbReference>
<dbReference type="PANTHER" id="PTHR47089:SF1">
    <property type="entry name" value="GUANOSINE ABC TRANSPORTER PERMEASE PROTEIN NUPP"/>
    <property type="match status" value="1"/>
</dbReference>
<sequence length="662" mass="74309">MNSTAEKTTNPVLSFFKNFWSKVKKGVNADSAVSTRRKAYNSIWSVVFGIFVSSVVLLLFFQTNPFEFFTQVVKATTNKGNIDWVYIFIIYSLASIGVGFSFKTGLFNIGVAGQMSLSGVICFALINKSNVIDATGVIKSQGLVFAIMLLSIVIGFLYAAIAGLCKAFFNIHEVVSTILLNWVAVYIGSFIFGSKSPFNNDFVFANSPTGSATITITGGLFDKDSFWILGIVLVAFVALTLYMIFAFTSLGYKIKMNGLNKDASSYAGVNQKLTTVLSLGFSGALAGLAGFIHFVYKAKQYDVVALSSPLPLGFDTIAISLIGINSPIGILFSSVFYTMLEFSRIELIGYYSTSGVKEGGIDLVVGVIIFTSALAVMFTNFKPIRKFRMWIALLTQKVYKGHYATYKEKVKTVKENTKKLLDEAKLVYQKNKPKYNEIKSKIKALENEVLIKVKLGTDKKSQTKLSNHDIEKIFQALAKQKSVLNQELATYGYFDKKDIKNLKNVKLTQLKVELNKIQEDLLDNYLLIESRLIFLRETYDQKHYKIVKEHNLDQFKNELFYLYEDKKQMIKNHKLELKKAKSESNNELVAKLTSELNKLNEELAKIKSDYAIYRKDILASYKGIETVDNSNSENPIKTINQDIFFAYKEKVKLIESFATGGE</sequence>
<dbReference type="HOGENOM" id="CLU_023404_0_0_14"/>
<dbReference type="InterPro" id="IPR001851">
    <property type="entry name" value="ABC_transp_permease"/>
</dbReference>
<evidence type="ECO:0000256" key="2">
    <source>
        <dbReference type="ARBA" id="ARBA00022475"/>
    </source>
</evidence>
<feature type="coiled-coil region" evidence="6">
    <location>
        <begin position="563"/>
        <end position="616"/>
    </location>
</feature>
<organism evidence="8 9">
    <name type="scientific">Mycoplasmopsis bovis CQ-W70</name>
    <dbReference type="NCBI Taxonomy" id="1316930"/>
    <lineage>
        <taxon>Bacteria</taxon>
        <taxon>Bacillati</taxon>
        <taxon>Mycoplasmatota</taxon>
        <taxon>Mycoplasmoidales</taxon>
        <taxon>Metamycoplasmataceae</taxon>
        <taxon>Mycoplasmopsis</taxon>
    </lineage>
</organism>
<evidence type="ECO:0000256" key="4">
    <source>
        <dbReference type="ARBA" id="ARBA00022989"/>
    </source>
</evidence>
<dbReference type="CDD" id="cd06580">
    <property type="entry name" value="TM_PBP1_transp_TpRbsC_like"/>
    <property type="match status" value="1"/>
</dbReference>
<keyword evidence="6" id="KW-0175">Coiled coil</keyword>
<evidence type="ECO:0000313" key="8">
    <source>
        <dbReference type="EMBL" id="AIA33611.1"/>
    </source>
</evidence>
<feature type="transmembrane region" description="Helical" evidence="7">
    <location>
        <begin position="226"/>
        <end position="252"/>
    </location>
</feature>
<feature type="transmembrane region" description="Helical" evidence="7">
    <location>
        <begin position="174"/>
        <end position="192"/>
    </location>
</feature>
<dbReference type="KEGG" id="mbq:K668_00095"/>
<feature type="transmembrane region" description="Helical" evidence="7">
    <location>
        <begin position="84"/>
        <end position="102"/>
    </location>
</feature>